<feature type="non-terminal residue" evidence="1">
    <location>
        <position position="1"/>
    </location>
</feature>
<proteinExistence type="predicted"/>
<sequence>DTEEGDVEVTYQGVAASSDLSISAKSGTYVYPNSGTFTVTNNVSGGELTVSSDAINIATATIEGNTVTVVPGTTAGKANIIVKSSANGDYAENKVVHVATVQNGTIELSVTPYTGIYDGKAHDAITKINVNPTDAKIEYSIDGENYSETVPTITETSSFTVTVRASKAGYKTQITTETVKVNKAKGKLTLSATSGTLTYPTSGMFTVSGNTGTLSVASSNTNIATASINGSTVTVKPGTTAGKATITVTSAEASNYNEKSATYEATVQ</sequence>
<name>K1SQ42_9ZZZZ</name>
<dbReference type="EMBL" id="AJWY01009744">
    <property type="protein sequence ID" value="EKC57479.1"/>
    <property type="molecule type" value="Genomic_DNA"/>
</dbReference>
<evidence type="ECO:0000313" key="1">
    <source>
        <dbReference type="EMBL" id="EKC57479.1"/>
    </source>
</evidence>
<comment type="caution">
    <text evidence="1">The sequence shown here is derived from an EMBL/GenBank/DDBJ whole genome shotgun (WGS) entry which is preliminary data.</text>
</comment>
<protein>
    <submittedName>
        <fullName evidence="1">Uncharacterized protein</fullName>
    </submittedName>
</protein>
<feature type="non-terminal residue" evidence="1">
    <location>
        <position position="268"/>
    </location>
</feature>
<dbReference type="AlphaFoldDB" id="K1SQ42"/>
<accession>K1SQ42</accession>
<reference evidence="1" key="1">
    <citation type="journal article" date="2013" name="Environ. Microbiol.">
        <title>Microbiota from the distal guts of lean and obese adolescents exhibit partial functional redundancy besides clear differences in community structure.</title>
        <authorList>
            <person name="Ferrer M."/>
            <person name="Ruiz A."/>
            <person name="Lanza F."/>
            <person name="Haange S.B."/>
            <person name="Oberbach A."/>
            <person name="Till H."/>
            <person name="Bargiela R."/>
            <person name="Campoy C."/>
            <person name="Segura M.T."/>
            <person name="Richter M."/>
            <person name="von Bergen M."/>
            <person name="Seifert J."/>
            <person name="Suarez A."/>
        </authorList>
    </citation>
    <scope>NUCLEOTIDE SEQUENCE</scope>
</reference>
<organism evidence="1">
    <name type="scientific">human gut metagenome</name>
    <dbReference type="NCBI Taxonomy" id="408170"/>
    <lineage>
        <taxon>unclassified sequences</taxon>
        <taxon>metagenomes</taxon>
        <taxon>organismal metagenomes</taxon>
    </lineage>
</organism>
<gene>
    <name evidence="1" type="ORF">LEA_14337</name>
</gene>